<name>A0A9W6XM63_9STRA</name>
<comment type="caution">
    <text evidence="1">The sequence shown here is derived from an EMBL/GenBank/DDBJ whole genome shotgun (WGS) entry which is preliminary data.</text>
</comment>
<dbReference type="OrthoDB" id="91916at2759"/>
<sequence>MYCSDFVVFASYLGLFVEDQIETGRDVSEHDRVRAVIEALFRETALGAVEAHVGGTCRYDRSGDRQDANQSVVSLTKPTQLLLTVVVVTILLSKSAAVEIRLFPTQPSALQPRYKKFTFSDVQVCYSLDSCYSKIAVKAAWLGIPLDTHFIFYTGSKCTGRILRIDNFIPNGMVDFTKVGFANKLSSFMLAHFSHYEIKETKSICQNAEDALSVGAPGNISLQP</sequence>
<dbReference type="EMBL" id="BSXT01001438">
    <property type="protein sequence ID" value="GMF42387.1"/>
    <property type="molecule type" value="Genomic_DNA"/>
</dbReference>
<dbReference type="Proteomes" id="UP001165121">
    <property type="component" value="Unassembled WGS sequence"/>
</dbReference>
<protein>
    <submittedName>
        <fullName evidence="1">Unnamed protein product</fullName>
    </submittedName>
</protein>
<dbReference type="AlphaFoldDB" id="A0A9W6XM63"/>
<evidence type="ECO:0000313" key="2">
    <source>
        <dbReference type="Proteomes" id="UP001165121"/>
    </source>
</evidence>
<reference evidence="1" key="1">
    <citation type="submission" date="2023-04" db="EMBL/GenBank/DDBJ databases">
        <title>Phytophthora fragariaefolia NBRC 109709.</title>
        <authorList>
            <person name="Ichikawa N."/>
            <person name="Sato H."/>
            <person name="Tonouchi N."/>
        </authorList>
    </citation>
    <scope>NUCLEOTIDE SEQUENCE</scope>
    <source>
        <strain evidence="1">NBRC 109709</strain>
    </source>
</reference>
<proteinExistence type="predicted"/>
<keyword evidence="2" id="KW-1185">Reference proteome</keyword>
<evidence type="ECO:0000313" key="1">
    <source>
        <dbReference type="EMBL" id="GMF42387.1"/>
    </source>
</evidence>
<gene>
    <name evidence="1" type="ORF">Pfra01_001384600</name>
</gene>
<accession>A0A9W6XM63</accession>
<organism evidence="1 2">
    <name type="scientific">Phytophthora fragariaefolia</name>
    <dbReference type="NCBI Taxonomy" id="1490495"/>
    <lineage>
        <taxon>Eukaryota</taxon>
        <taxon>Sar</taxon>
        <taxon>Stramenopiles</taxon>
        <taxon>Oomycota</taxon>
        <taxon>Peronosporomycetes</taxon>
        <taxon>Peronosporales</taxon>
        <taxon>Peronosporaceae</taxon>
        <taxon>Phytophthora</taxon>
    </lineage>
</organism>